<gene>
    <name evidence="3" type="ORF">E2C01_017812</name>
</gene>
<comment type="caution">
    <text evidence="3">The sequence shown here is derived from an EMBL/GenBank/DDBJ whole genome shotgun (WGS) entry which is preliminary data.</text>
</comment>
<keyword evidence="2" id="KW-0812">Transmembrane</keyword>
<accession>A0A5B7DUJ7</accession>
<dbReference type="AlphaFoldDB" id="A0A5B7DUJ7"/>
<reference evidence="3 4" key="1">
    <citation type="submission" date="2019-05" db="EMBL/GenBank/DDBJ databases">
        <title>Another draft genome of Portunus trituberculatus and its Hox gene families provides insights of decapod evolution.</title>
        <authorList>
            <person name="Jeong J.-H."/>
            <person name="Song I."/>
            <person name="Kim S."/>
            <person name="Choi T."/>
            <person name="Kim D."/>
            <person name="Ryu S."/>
            <person name="Kim W."/>
        </authorList>
    </citation>
    <scope>NUCLEOTIDE SEQUENCE [LARGE SCALE GENOMIC DNA]</scope>
    <source>
        <tissue evidence="3">Muscle</tissue>
    </source>
</reference>
<proteinExistence type="predicted"/>
<evidence type="ECO:0000256" key="1">
    <source>
        <dbReference type="SAM" id="MobiDB-lite"/>
    </source>
</evidence>
<keyword evidence="2" id="KW-0472">Membrane</keyword>
<feature type="region of interest" description="Disordered" evidence="1">
    <location>
        <begin position="141"/>
        <end position="170"/>
    </location>
</feature>
<organism evidence="3 4">
    <name type="scientific">Portunus trituberculatus</name>
    <name type="common">Swimming crab</name>
    <name type="synonym">Neptunus trituberculatus</name>
    <dbReference type="NCBI Taxonomy" id="210409"/>
    <lineage>
        <taxon>Eukaryota</taxon>
        <taxon>Metazoa</taxon>
        <taxon>Ecdysozoa</taxon>
        <taxon>Arthropoda</taxon>
        <taxon>Crustacea</taxon>
        <taxon>Multicrustacea</taxon>
        <taxon>Malacostraca</taxon>
        <taxon>Eumalacostraca</taxon>
        <taxon>Eucarida</taxon>
        <taxon>Decapoda</taxon>
        <taxon>Pleocyemata</taxon>
        <taxon>Brachyura</taxon>
        <taxon>Eubrachyura</taxon>
        <taxon>Portunoidea</taxon>
        <taxon>Portunidae</taxon>
        <taxon>Portuninae</taxon>
        <taxon>Portunus</taxon>
    </lineage>
</organism>
<dbReference type="OrthoDB" id="6382636at2759"/>
<keyword evidence="4" id="KW-1185">Reference proteome</keyword>
<feature type="transmembrane region" description="Helical" evidence="2">
    <location>
        <begin position="118"/>
        <end position="137"/>
    </location>
</feature>
<dbReference type="Proteomes" id="UP000324222">
    <property type="component" value="Unassembled WGS sequence"/>
</dbReference>
<feature type="transmembrane region" description="Helical" evidence="2">
    <location>
        <begin position="40"/>
        <end position="59"/>
    </location>
</feature>
<evidence type="ECO:0000313" key="3">
    <source>
        <dbReference type="EMBL" id="MPC24719.1"/>
    </source>
</evidence>
<evidence type="ECO:0000313" key="4">
    <source>
        <dbReference type="Proteomes" id="UP000324222"/>
    </source>
</evidence>
<protein>
    <submittedName>
        <fullName evidence="3">Uncharacterized protein</fullName>
    </submittedName>
</protein>
<keyword evidence="2" id="KW-1133">Transmembrane helix</keyword>
<name>A0A5B7DUJ7_PORTR</name>
<evidence type="ECO:0000256" key="2">
    <source>
        <dbReference type="SAM" id="Phobius"/>
    </source>
</evidence>
<dbReference type="EMBL" id="VSRR010001365">
    <property type="protein sequence ID" value="MPC24719.1"/>
    <property type="molecule type" value="Genomic_DNA"/>
</dbReference>
<sequence>MGALTPVRQAKVISVANLVLGCVFRLHSHSRPDRMAIRRPATATLLMTIPLILSPFLLIPRILEVLQLLPSAVKGVYSHYSHVHTAAQPTTTIPPPVVWFPDLNKECGDGGGGGDGGFSTFSFLAMVVSVVNLISLLHSTANNNNNNNNNNDDNNNVNSANMQAANEDNNNNNLGVLTMVMFGGRRRRDLYSSSSSSSSSSSEDVAAAVGLFFLKAWLQVFGFNSTFTLLHNSTTSFPSTSTLLAPGGVVGRTSGCALLALCEANERSAAFGQLGEDVAEVLSVAFVDHLQEAIVEVKGERERAGLLRAGGRGRTCWRSACCAFHYPCGNS</sequence>